<dbReference type="PANTHER" id="PTHR43442">
    <property type="entry name" value="GLUCONOKINASE-RELATED"/>
    <property type="match status" value="1"/>
</dbReference>
<gene>
    <name evidence="11" type="primary">gntK</name>
    <name evidence="11" type="ORF">Pan265_24230</name>
</gene>
<dbReference type="GO" id="GO:0019521">
    <property type="term" value="P:D-gluconate metabolic process"/>
    <property type="evidence" value="ECO:0007669"/>
    <property type="project" value="UniProtKB-KW"/>
</dbReference>
<evidence type="ECO:0000256" key="2">
    <source>
        <dbReference type="ARBA" id="ARBA00008420"/>
    </source>
</evidence>
<evidence type="ECO:0000256" key="5">
    <source>
        <dbReference type="ARBA" id="ARBA00022741"/>
    </source>
</evidence>
<evidence type="ECO:0000256" key="9">
    <source>
        <dbReference type="ARBA" id="ARBA00048090"/>
    </source>
</evidence>
<comment type="pathway">
    <text evidence="1">Carbohydrate acid metabolism.</text>
</comment>
<evidence type="ECO:0000313" key="11">
    <source>
        <dbReference type="EMBL" id="QDU72553.1"/>
    </source>
</evidence>
<keyword evidence="6 10" id="KW-0418">Kinase</keyword>
<dbReference type="CDD" id="cd02021">
    <property type="entry name" value="GntK"/>
    <property type="match status" value="1"/>
</dbReference>
<dbReference type="PANTHER" id="PTHR43442:SF3">
    <property type="entry name" value="GLUCONOKINASE-RELATED"/>
    <property type="match status" value="1"/>
</dbReference>
<dbReference type="Proteomes" id="UP000320386">
    <property type="component" value="Chromosome"/>
</dbReference>
<evidence type="ECO:0000256" key="7">
    <source>
        <dbReference type="ARBA" id="ARBA00022840"/>
    </source>
</evidence>
<dbReference type="GO" id="GO:0005737">
    <property type="term" value="C:cytoplasm"/>
    <property type="evidence" value="ECO:0007669"/>
    <property type="project" value="TreeGrafter"/>
</dbReference>
<dbReference type="EC" id="2.7.1.12" evidence="3 10"/>
<name>A0A518C009_9BACT</name>
<dbReference type="Pfam" id="PF01202">
    <property type="entry name" value="SKI"/>
    <property type="match status" value="1"/>
</dbReference>
<evidence type="ECO:0000256" key="1">
    <source>
        <dbReference type="ARBA" id="ARBA00004761"/>
    </source>
</evidence>
<comment type="catalytic activity">
    <reaction evidence="9 10">
        <text>D-gluconate + ATP = 6-phospho-D-gluconate + ADP + H(+)</text>
        <dbReference type="Rhea" id="RHEA:19433"/>
        <dbReference type="ChEBI" id="CHEBI:15378"/>
        <dbReference type="ChEBI" id="CHEBI:18391"/>
        <dbReference type="ChEBI" id="CHEBI:30616"/>
        <dbReference type="ChEBI" id="CHEBI:58759"/>
        <dbReference type="ChEBI" id="CHEBI:456216"/>
        <dbReference type="EC" id="2.7.1.12"/>
    </reaction>
</comment>
<dbReference type="SUPFAM" id="SSF52540">
    <property type="entry name" value="P-loop containing nucleoside triphosphate hydrolases"/>
    <property type="match status" value="1"/>
</dbReference>
<organism evidence="11 12">
    <name type="scientific">Mucisphaera calidilacus</name>
    <dbReference type="NCBI Taxonomy" id="2527982"/>
    <lineage>
        <taxon>Bacteria</taxon>
        <taxon>Pseudomonadati</taxon>
        <taxon>Planctomycetota</taxon>
        <taxon>Phycisphaerae</taxon>
        <taxon>Phycisphaerales</taxon>
        <taxon>Phycisphaeraceae</taxon>
        <taxon>Mucisphaera</taxon>
    </lineage>
</organism>
<evidence type="ECO:0000313" key="12">
    <source>
        <dbReference type="Proteomes" id="UP000320386"/>
    </source>
</evidence>
<keyword evidence="8" id="KW-0311">Gluconate utilization</keyword>
<dbReference type="Gene3D" id="3.40.50.300">
    <property type="entry name" value="P-loop containing nucleotide triphosphate hydrolases"/>
    <property type="match status" value="1"/>
</dbReference>
<keyword evidence="12" id="KW-1185">Reference proteome</keyword>
<dbReference type="InterPro" id="IPR006001">
    <property type="entry name" value="Therm_gnt_kin"/>
</dbReference>
<dbReference type="GO" id="GO:0005524">
    <property type="term" value="F:ATP binding"/>
    <property type="evidence" value="ECO:0007669"/>
    <property type="project" value="UniProtKB-KW"/>
</dbReference>
<dbReference type="GO" id="GO:0046316">
    <property type="term" value="F:gluconokinase activity"/>
    <property type="evidence" value="ECO:0007669"/>
    <property type="project" value="UniProtKB-EC"/>
</dbReference>
<proteinExistence type="inferred from homology"/>
<dbReference type="KEGG" id="mcad:Pan265_24230"/>
<keyword evidence="4 10" id="KW-0808">Transferase</keyword>
<sequence length="180" mass="19999">MSQQANHNVYVVMGVSGCGKSTIGKRLAQRLNLPFYDADDFHPQANRDKMAAGQPLNDHDRQPWLETLAHNIQSWASAPEGGAVLACSALKRAYRDTLRSTPAVRFVLLVGSFELILSRMQQRSDHFMPATLLQSQFDTLETPGPPHDANDPAYHVAIGENPNHTVDRIIQAIDNEPHHD</sequence>
<evidence type="ECO:0000256" key="3">
    <source>
        <dbReference type="ARBA" id="ARBA00012054"/>
    </source>
</evidence>
<dbReference type="RefSeq" id="WP_145446728.1">
    <property type="nucleotide sequence ID" value="NZ_CP036280.1"/>
</dbReference>
<reference evidence="11 12" key="1">
    <citation type="submission" date="2019-02" db="EMBL/GenBank/DDBJ databases">
        <title>Deep-cultivation of Planctomycetes and their phenomic and genomic characterization uncovers novel biology.</title>
        <authorList>
            <person name="Wiegand S."/>
            <person name="Jogler M."/>
            <person name="Boedeker C."/>
            <person name="Pinto D."/>
            <person name="Vollmers J."/>
            <person name="Rivas-Marin E."/>
            <person name="Kohn T."/>
            <person name="Peeters S.H."/>
            <person name="Heuer A."/>
            <person name="Rast P."/>
            <person name="Oberbeckmann S."/>
            <person name="Bunk B."/>
            <person name="Jeske O."/>
            <person name="Meyerdierks A."/>
            <person name="Storesund J.E."/>
            <person name="Kallscheuer N."/>
            <person name="Luecker S."/>
            <person name="Lage O.M."/>
            <person name="Pohl T."/>
            <person name="Merkel B.J."/>
            <person name="Hornburger P."/>
            <person name="Mueller R.-W."/>
            <person name="Bruemmer F."/>
            <person name="Labrenz M."/>
            <person name="Spormann A.M."/>
            <person name="Op den Camp H."/>
            <person name="Overmann J."/>
            <person name="Amann R."/>
            <person name="Jetten M.S.M."/>
            <person name="Mascher T."/>
            <person name="Medema M.H."/>
            <person name="Devos D.P."/>
            <person name="Kaster A.-K."/>
            <person name="Ovreas L."/>
            <person name="Rohde M."/>
            <person name="Galperin M.Y."/>
            <person name="Jogler C."/>
        </authorList>
    </citation>
    <scope>NUCLEOTIDE SEQUENCE [LARGE SCALE GENOMIC DNA]</scope>
    <source>
        <strain evidence="11 12">Pan265</strain>
    </source>
</reference>
<dbReference type="OrthoDB" id="9800332at2"/>
<comment type="similarity">
    <text evidence="2 10">Belongs to the gluconokinase GntK/GntV family.</text>
</comment>
<evidence type="ECO:0000256" key="4">
    <source>
        <dbReference type="ARBA" id="ARBA00022679"/>
    </source>
</evidence>
<dbReference type="EMBL" id="CP036280">
    <property type="protein sequence ID" value="QDU72553.1"/>
    <property type="molecule type" value="Genomic_DNA"/>
</dbReference>
<dbReference type="InterPro" id="IPR027417">
    <property type="entry name" value="P-loop_NTPase"/>
</dbReference>
<accession>A0A518C009</accession>
<keyword evidence="5 10" id="KW-0547">Nucleotide-binding</keyword>
<evidence type="ECO:0000256" key="6">
    <source>
        <dbReference type="ARBA" id="ARBA00022777"/>
    </source>
</evidence>
<dbReference type="FunFam" id="3.40.50.300:FF:000522">
    <property type="entry name" value="Gluconokinase"/>
    <property type="match status" value="1"/>
</dbReference>
<dbReference type="InterPro" id="IPR031322">
    <property type="entry name" value="Shikimate/glucono_kinase"/>
</dbReference>
<protein>
    <recommendedName>
        <fullName evidence="3 10">Gluconokinase</fullName>
        <ecNumber evidence="3 10">2.7.1.12</ecNumber>
    </recommendedName>
</protein>
<evidence type="ECO:0000256" key="10">
    <source>
        <dbReference type="RuleBase" id="RU363066"/>
    </source>
</evidence>
<dbReference type="NCBIfam" id="TIGR01313">
    <property type="entry name" value="therm_gnt_kin"/>
    <property type="match status" value="1"/>
</dbReference>
<keyword evidence="7 10" id="KW-0067">ATP-binding</keyword>
<dbReference type="AlphaFoldDB" id="A0A518C009"/>
<evidence type="ECO:0000256" key="8">
    <source>
        <dbReference type="ARBA" id="ARBA00023064"/>
    </source>
</evidence>